<gene>
    <name evidence="1" type="ORF">PCE31107_02975</name>
</gene>
<protein>
    <submittedName>
        <fullName evidence="1">Uncharacterized protein</fullName>
    </submittedName>
</protein>
<dbReference type="Proteomes" id="UP000396788">
    <property type="component" value="Unassembled WGS sequence"/>
</dbReference>
<sequence>MKHNAQQKPIATMDVPSLSLFVISGAVFGDDSDTVHVIAAEAVEVAIDAFKRRLLDGVFGADSEDLNNPNNPELIIVNTEQIGSLIGTNVLILEREYRPALPAAANSRLAAEQVEALQLINVALSVATNSGLFDELLAHCKSPDSINDLCDAVAELATGGLVASPPEFSVAPAKCSASSTCTAIDPRIGKLNSGQFYACTNGYDKPEFVGTLEEVEAALGLPVRVPKKADTAPLKMWNVVVRFQYPSWDEVDGLLYEGICAASKADANKIVRRRASDDGHTIGRRTWLTATEASE</sequence>
<name>A0A5E4W1Y0_9BURK</name>
<evidence type="ECO:0000313" key="1">
    <source>
        <dbReference type="EMBL" id="VVE17564.1"/>
    </source>
</evidence>
<reference evidence="1 2" key="1">
    <citation type="submission" date="2019-08" db="EMBL/GenBank/DDBJ databases">
        <authorList>
            <person name="Peeters C."/>
        </authorList>
    </citation>
    <scope>NUCLEOTIDE SEQUENCE [LARGE SCALE GENOMIC DNA]</scope>
    <source>
        <strain evidence="1 2">LMG 31107</strain>
    </source>
</reference>
<proteinExistence type="predicted"/>
<organism evidence="1 2">
    <name type="scientific">Pandoraea cepalis</name>
    <dbReference type="NCBI Taxonomy" id="2508294"/>
    <lineage>
        <taxon>Bacteria</taxon>
        <taxon>Pseudomonadati</taxon>
        <taxon>Pseudomonadota</taxon>
        <taxon>Betaproteobacteria</taxon>
        <taxon>Burkholderiales</taxon>
        <taxon>Burkholderiaceae</taxon>
        <taxon>Pandoraea</taxon>
    </lineage>
</organism>
<dbReference type="AlphaFoldDB" id="A0A5E4W1Y0"/>
<accession>A0A5E4W1Y0</accession>
<dbReference type="RefSeq" id="WP_150609408.1">
    <property type="nucleotide sequence ID" value="NZ_CABPRY010000006.1"/>
</dbReference>
<evidence type="ECO:0000313" key="2">
    <source>
        <dbReference type="Proteomes" id="UP000396788"/>
    </source>
</evidence>
<dbReference type="EMBL" id="CABPRY010000006">
    <property type="protein sequence ID" value="VVE17564.1"/>
    <property type="molecule type" value="Genomic_DNA"/>
</dbReference>